<evidence type="ECO:0000313" key="4">
    <source>
        <dbReference type="Proteomes" id="UP000694886"/>
    </source>
</evidence>
<dbReference type="RefSeq" id="XP_007050821.2">
    <property type="nucleotide sequence ID" value="XM_007050759.2"/>
</dbReference>
<dbReference type="PANTHER" id="PTHR13068:SF133">
    <property type="entry name" value="MITOCHONDRIAL TRANSCRIPTION TERMINATION FACTOR FAMILY PROTEIN"/>
    <property type="match status" value="1"/>
</dbReference>
<keyword evidence="3" id="KW-0809">Transit peptide</keyword>
<dbReference type="FunFam" id="1.25.70.10:FF:000001">
    <property type="entry name" value="Mitochondrial transcription termination factor-like"/>
    <property type="match status" value="1"/>
</dbReference>
<name>A0AB32VRB0_THECC</name>
<dbReference type="GO" id="GO:0006353">
    <property type="term" value="P:DNA-templated transcription termination"/>
    <property type="evidence" value="ECO:0007669"/>
    <property type="project" value="UniProtKB-KW"/>
</dbReference>
<gene>
    <name evidence="5" type="primary">LOC18613496</name>
</gene>
<dbReference type="Proteomes" id="UP000694886">
    <property type="component" value="Chromosome 1"/>
</dbReference>
<evidence type="ECO:0000313" key="5">
    <source>
        <dbReference type="RefSeq" id="XP_007050821.2"/>
    </source>
</evidence>
<reference evidence="4" key="1">
    <citation type="journal article" date="1997" name="Nucleic Acids Res.">
        <title>tRNAscan-SE: a program for improved detection of transfer RNA genes in genomic sequence.</title>
        <authorList>
            <person name="Lowe T.M."/>
            <person name="Eddy S.R."/>
        </authorList>
    </citation>
    <scope>NUCLEOTIDE SEQUENCE [LARGE SCALE GENOMIC DNA]</scope>
    <source>
        <strain evidence="4">r\B97-61/B2</strain>
    </source>
</reference>
<dbReference type="GO" id="GO:0003676">
    <property type="term" value="F:nucleic acid binding"/>
    <property type="evidence" value="ECO:0007669"/>
    <property type="project" value="InterPro"/>
</dbReference>
<dbReference type="InterPro" id="IPR003690">
    <property type="entry name" value="MTERF"/>
</dbReference>
<dbReference type="Gramene" id="Tc01v2_t024450.1">
    <property type="protein sequence ID" value="Tc01v2_p024450.1"/>
    <property type="gene ID" value="Tc01v2_g024450"/>
</dbReference>
<protein>
    <submittedName>
        <fullName evidence="5">Transcription termination factor MTERF8, chloroplastic</fullName>
    </submittedName>
</protein>
<sequence>MAVHQNFQTVRLNYLSIPSVLLISKKPTQLKSPLAELKPTLVSLQNEASVKPITSKTTTKQHSFTITYLINSCGLSSESAISASQKVRFQSPERPDLVLALLENYGFSKIQISNLIRKRPVLLLANPENILLPKLEFFQSIGLSSCDLARTLSSDPTLLTRSLENQIIPSYDFLKSVLLSNEKIVSALKRTTWIFLEDPSKNLMPNVAFLRELGVPQKCVSLLLTHFPEAVMQKHEDFCGIVREVKEIGFEPRKSMFVLAVHALSGKGNKSIWEKCFEVYKRWGWSKDDILTAFKKHPHSMMLSEKKIMKSMDYFVNKMGWPSRVIAQCPVVLFFSLERRIIPRCSVFQILLSKGLIKEDFSLTTVLLPVEKRFLERFVTKYQEEVPDLLSVYQGKVKFEGA</sequence>
<organism evidence="4 5">
    <name type="scientific">Theobroma cacao</name>
    <name type="common">Cacao</name>
    <name type="synonym">Cocoa</name>
    <dbReference type="NCBI Taxonomy" id="3641"/>
    <lineage>
        <taxon>Eukaryota</taxon>
        <taxon>Viridiplantae</taxon>
        <taxon>Streptophyta</taxon>
        <taxon>Embryophyta</taxon>
        <taxon>Tracheophyta</taxon>
        <taxon>Spermatophyta</taxon>
        <taxon>Magnoliopsida</taxon>
        <taxon>eudicotyledons</taxon>
        <taxon>Gunneridae</taxon>
        <taxon>Pentapetalae</taxon>
        <taxon>rosids</taxon>
        <taxon>malvids</taxon>
        <taxon>Malvales</taxon>
        <taxon>Malvaceae</taxon>
        <taxon>Byttnerioideae</taxon>
        <taxon>Theobroma</taxon>
    </lineage>
</organism>
<dbReference type="AlphaFoldDB" id="A0AB32VRB0"/>
<reference evidence="5" key="2">
    <citation type="submission" date="2025-08" db="UniProtKB">
        <authorList>
            <consortium name="RefSeq"/>
        </authorList>
    </citation>
    <scope>IDENTIFICATION</scope>
</reference>
<dbReference type="SMART" id="SM00733">
    <property type="entry name" value="Mterf"/>
    <property type="match status" value="6"/>
</dbReference>
<dbReference type="KEGG" id="tcc:18613496"/>
<proteinExistence type="inferred from homology"/>
<keyword evidence="2" id="KW-0806">Transcription termination</keyword>
<accession>A0AB32VRB0</accession>
<dbReference type="Pfam" id="PF02536">
    <property type="entry name" value="mTERF"/>
    <property type="match status" value="1"/>
</dbReference>
<evidence type="ECO:0000256" key="1">
    <source>
        <dbReference type="ARBA" id="ARBA00007692"/>
    </source>
</evidence>
<keyword evidence="2" id="KW-0804">Transcription</keyword>
<evidence type="ECO:0000256" key="3">
    <source>
        <dbReference type="ARBA" id="ARBA00022946"/>
    </source>
</evidence>
<dbReference type="GeneID" id="18613496"/>
<dbReference type="Gene3D" id="1.25.70.10">
    <property type="entry name" value="Transcription termination factor 3, mitochondrial"/>
    <property type="match status" value="1"/>
</dbReference>
<dbReference type="PANTHER" id="PTHR13068">
    <property type="entry name" value="CGI-12 PROTEIN-RELATED"/>
    <property type="match status" value="1"/>
</dbReference>
<evidence type="ECO:0000256" key="2">
    <source>
        <dbReference type="ARBA" id="ARBA00022472"/>
    </source>
</evidence>
<dbReference type="InterPro" id="IPR038538">
    <property type="entry name" value="MTERF_sf"/>
</dbReference>
<comment type="similarity">
    <text evidence="1">Belongs to the mTERF family.</text>
</comment>
<keyword evidence="2" id="KW-0805">Transcription regulation</keyword>